<dbReference type="EMBL" id="MT418680">
    <property type="protein sequence ID" value="QKF94293.1"/>
    <property type="molecule type" value="Genomic_DNA"/>
</dbReference>
<gene>
    <name evidence="1" type="ORF">Fadolivirus_1_835</name>
</gene>
<sequence length="253" mass="31444">MIDNIYNNNLLKYPLDSNEIKNIDKVWKLINIFKKPYIYVTEYRKYLVKQIRKNYTIDEFYEYESIINKLLWNLRWLIFPLFVNDKMSKLEYVDLIKNNYGDYLTIPKNLSLCEVVRYDDLNDFDNKIRNIYDYLDVYYRSFINKLLIVDSTDKTIYYKKMDGSSDIFSKNFFNVYCMMVLFDRNLYETVMSDPYMIKKKSIELSNYYYQHDYGFPNVNFCTYWFGDKEYRIERIRKMYYNYSDDYKFWFKII</sequence>
<dbReference type="Proteomes" id="UP001162001">
    <property type="component" value="Segment"/>
</dbReference>
<keyword evidence="2" id="KW-1185">Reference proteome</keyword>
<proteinExistence type="predicted"/>
<reference evidence="1 2" key="1">
    <citation type="submission" date="2020-04" db="EMBL/GenBank/DDBJ databases">
        <title>Advantages and limits of metagenomic assembly and binning of a giant virus.</title>
        <authorList>
            <person name="Schulz F."/>
            <person name="Andreani J."/>
            <person name="Francis R."/>
            <person name="Boudjemaa H."/>
            <person name="Bou Khalil J.Y."/>
            <person name="Lee J."/>
            <person name="La Scola B."/>
            <person name="Woyke T."/>
        </authorList>
    </citation>
    <scope>NUCLEOTIDE SEQUENCE [LARGE SCALE GENOMIC DNA]</scope>
    <source>
        <strain evidence="1 2">FV1/VV64</strain>
    </source>
</reference>
<organism evidence="1 2">
    <name type="scientific">Fadolivirus FV1/VV64</name>
    <dbReference type="NCBI Taxonomy" id="3070911"/>
    <lineage>
        <taxon>Viruses</taxon>
        <taxon>Varidnaviria</taxon>
        <taxon>Bamfordvirae</taxon>
        <taxon>Nucleocytoviricota</taxon>
        <taxon>Megaviricetes</taxon>
        <taxon>Imitervirales</taxon>
        <taxon>Mimiviridae</taxon>
        <taxon>Klosneuvirinae</taxon>
        <taxon>Fadolivirus</taxon>
        <taxon>Fadolivirus algeromassiliense</taxon>
    </lineage>
</organism>
<accession>A0A7D3UR36</accession>
<evidence type="ECO:0000313" key="2">
    <source>
        <dbReference type="Proteomes" id="UP001162001"/>
    </source>
</evidence>
<protein>
    <submittedName>
        <fullName evidence="1">Uncharacterized protein</fullName>
    </submittedName>
</protein>
<name>A0A7D3UR36_9VIRU</name>
<evidence type="ECO:0000313" key="1">
    <source>
        <dbReference type="EMBL" id="QKF94293.1"/>
    </source>
</evidence>